<organism evidence="2 3">
    <name type="scientific">Seongchinamella unica</name>
    <dbReference type="NCBI Taxonomy" id="2547392"/>
    <lineage>
        <taxon>Bacteria</taxon>
        <taxon>Pseudomonadati</taxon>
        <taxon>Pseudomonadota</taxon>
        <taxon>Gammaproteobacteria</taxon>
        <taxon>Cellvibrionales</taxon>
        <taxon>Halieaceae</taxon>
        <taxon>Seongchinamella</taxon>
    </lineage>
</organism>
<evidence type="ECO:0000313" key="3">
    <source>
        <dbReference type="Proteomes" id="UP000295554"/>
    </source>
</evidence>
<keyword evidence="3" id="KW-1185">Reference proteome</keyword>
<dbReference type="InterPro" id="IPR058248">
    <property type="entry name" value="Lxx211020-like"/>
</dbReference>
<comment type="caution">
    <text evidence="2">The sequence shown here is derived from an EMBL/GenBank/DDBJ whole genome shotgun (WGS) entry which is preliminary data.</text>
</comment>
<dbReference type="Gene3D" id="2.60.40.1890">
    <property type="entry name" value="PCu(A)C copper chaperone"/>
    <property type="match status" value="1"/>
</dbReference>
<dbReference type="Pfam" id="PF04314">
    <property type="entry name" value="PCuAC"/>
    <property type="match status" value="1"/>
</dbReference>
<dbReference type="InterPro" id="IPR036182">
    <property type="entry name" value="PCuAC_sf"/>
</dbReference>
<sequence>MLLPRCLLFLLLASPGMLAVAEPVVRDAWIRALPPTQPVTAAYAEVSNTGPTAIALVGARVEGAGRVEIHTNRDVDGLIRMERLSTLSIPAGQTVSLAPGGSHFMLFELAGMPRPGEQRQMCLLFADAGEQCVTAAVRKSATTDHSHHQHH</sequence>
<accession>A0A4R5LN18</accession>
<dbReference type="PANTHER" id="PTHR36302">
    <property type="entry name" value="BLR7088 PROTEIN"/>
    <property type="match status" value="1"/>
</dbReference>
<gene>
    <name evidence="2" type="ORF">E2F43_17845</name>
</gene>
<feature type="signal peptide" evidence="1">
    <location>
        <begin position="1"/>
        <end position="21"/>
    </location>
</feature>
<name>A0A4R5LN18_9GAMM</name>
<dbReference type="InterPro" id="IPR007410">
    <property type="entry name" value="LpqE-like"/>
</dbReference>
<reference evidence="2 3" key="1">
    <citation type="submission" date="2019-03" db="EMBL/GenBank/DDBJ databases">
        <title>Seongchinamella monodicae gen. nov., sp. nov., a novel member of the Gammaproteobacteria isolated from a tidal mudflat of beach.</title>
        <authorList>
            <person name="Yang H.G."/>
            <person name="Kang J.W."/>
            <person name="Lee S.D."/>
        </authorList>
    </citation>
    <scope>NUCLEOTIDE SEQUENCE [LARGE SCALE GENOMIC DNA]</scope>
    <source>
        <strain evidence="2 3">GH4-78</strain>
    </source>
</reference>
<dbReference type="RefSeq" id="WP_133215278.1">
    <property type="nucleotide sequence ID" value="NZ_SMSE01000005.1"/>
</dbReference>
<dbReference type="Proteomes" id="UP000295554">
    <property type="component" value="Unassembled WGS sequence"/>
</dbReference>
<feature type="chain" id="PRO_5021034229" evidence="1">
    <location>
        <begin position="22"/>
        <end position="151"/>
    </location>
</feature>
<keyword evidence="1" id="KW-0732">Signal</keyword>
<dbReference type="PANTHER" id="PTHR36302:SF1">
    <property type="entry name" value="COPPER CHAPERONE PCU(A)C"/>
    <property type="match status" value="1"/>
</dbReference>
<proteinExistence type="predicted"/>
<dbReference type="SUPFAM" id="SSF110087">
    <property type="entry name" value="DR1885-like metal-binding protein"/>
    <property type="match status" value="1"/>
</dbReference>
<dbReference type="AlphaFoldDB" id="A0A4R5LN18"/>
<evidence type="ECO:0000256" key="1">
    <source>
        <dbReference type="SAM" id="SignalP"/>
    </source>
</evidence>
<dbReference type="EMBL" id="SMSE01000005">
    <property type="protein sequence ID" value="TDG11578.1"/>
    <property type="molecule type" value="Genomic_DNA"/>
</dbReference>
<protein>
    <submittedName>
        <fullName evidence="2">Copper chaperone PCu(A)C</fullName>
    </submittedName>
</protein>
<dbReference type="OrthoDB" id="9796962at2"/>
<evidence type="ECO:0000313" key="2">
    <source>
        <dbReference type="EMBL" id="TDG11578.1"/>
    </source>
</evidence>